<dbReference type="SUPFAM" id="SSF51110">
    <property type="entry name" value="alpha-D-mannose-specific plant lectins"/>
    <property type="match status" value="1"/>
</dbReference>
<reference evidence="4 5" key="1">
    <citation type="submission" date="2023-12" db="EMBL/GenBank/DDBJ databases">
        <title>A high-quality genome assembly for Dillenia turbinata (Dilleniales).</title>
        <authorList>
            <person name="Chanderbali A."/>
        </authorList>
    </citation>
    <scope>NUCLEOTIDE SEQUENCE [LARGE SCALE GENOMIC DNA]</scope>
    <source>
        <strain evidence="4">LSX21</strain>
        <tissue evidence="4">Leaf</tissue>
    </source>
</reference>
<gene>
    <name evidence="4" type="ORF">RJ641_017374</name>
</gene>
<evidence type="ECO:0000313" key="4">
    <source>
        <dbReference type="EMBL" id="KAK6918952.1"/>
    </source>
</evidence>
<evidence type="ECO:0000313" key="5">
    <source>
        <dbReference type="Proteomes" id="UP001370490"/>
    </source>
</evidence>
<dbReference type="AlphaFoldDB" id="A0AAN8UXZ4"/>
<dbReference type="EMBL" id="JBAMMX010000022">
    <property type="protein sequence ID" value="KAK6918952.1"/>
    <property type="molecule type" value="Genomic_DNA"/>
</dbReference>
<feature type="domain" description="Bulb-type lectin" evidence="3">
    <location>
        <begin position="83"/>
        <end position="169"/>
    </location>
</feature>
<dbReference type="PANTHER" id="PTHR32444:SF247">
    <property type="entry name" value="OS01G0958200 PROTEIN"/>
    <property type="match status" value="1"/>
</dbReference>
<dbReference type="InterPro" id="IPR001480">
    <property type="entry name" value="Bulb-type_lectin_dom"/>
</dbReference>
<keyword evidence="5" id="KW-1185">Reference proteome</keyword>
<organism evidence="4 5">
    <name type="scientific">Dillenia turbinata</name>
    <dbReference type="NCBI Taxonomy" id="194707"/>
    <lineage>
        <taxon>Eukaryota</taxon>
        <taxon>Viridiplantae</taxon>
        <taxon>Streptophyta</taxon>
        <taxon>Embryophyta</taxon>
        <taxon>Tracheophyta</taxon>
        <taxon>Spermatophyta</taxon>
        <taxon>Magnoliopsida</taxon>
        <taxon>eudicotyledons</taxon>
        <taxon>Gunneridae</taxon>
        <taxon>Pentapetalae</taxon>
        <taxon>Dilleniales</taxon>
        <taxon>Dilleniaceae</taxon>
        <taxon>Dillenia</taxon>
    </lineage>
</organism>
<comment type="caution">
    <text evidence="4">The sequence shown here is derived from an EMBL/GenBank/DDBJ whole genome shotgun (WGS) entry which is preliminary data.</text>
</comment>
<name>A0AAN8UXZ4_9MAGN</name>
<evidence type="ECO:0000256" key="1">
    <source>
        <dbReference type="ARBA" id="ARBA00022729"/>
    </source>
</evidence>
<keyword evidence="2" id="KW-0325">Glycoprotein</keyword>
<dbReference type="InterPro" id="IPR036426">
    <property type="entry name" value="Bulb-type_lectin_dom_sf"/>
</dbReference>
<sequence>MIAMLKDRLQFCTVSPPYWQIEVLLEPRGRPSEGLKEIGFSFLMELVAGASFKIRCVLSNLAFRKHTVWNSLCKTSHFDILVTPSLGTNLSRERFRPLSLQEGTSYWGFFKPGNSSGSNYHLGIWYGKVSLQTEVWVANRNNPSFDPSSAELKLLDGNLVLFNESRVTI</sequence>
<dbReference type="Proteomes" id="UP001370490">
    <property type="component" value="Unassembled WGS sequence"/>
</dbReference>
<proteinExistence type="predicted"/>
<dbReference type="PROSITE" id="PS50927">
    <property type="entry name" value="BULB_LECTIN"/>
    <property type="match status" value="1"/>
</dbReference>
<evidence type="ECO:0000259" key="3">
    <source>
        <dbReference type="PROSITE" id="PS50927"/>
    </source>
</evidence>
<evidence type="ECO:0000256" key="2">
    <source>
        <dbReference type="ARBA" id="ARBA00023180"/>
    </source>
</evidence>
<accession>A0AAN8UXZ4</accession>
<keyword evidence="1" id="KW-0732">Signal</keyword>
<protein>
    <recommendedName>
        <fullName evidence="3">Bulb-type lectin domain-containing protein</fullName>
    </recommendedName>
</protein>
<dbReference type="PANTHER" id="PTHR32444">
    <property type="entry name" value="BULB-TYPE LECTIN DOMAIN-CONTAINING PROTEIN"/>
    <property type="match status" value="1"/>
</dbReference>